<dbReference type="InterPro" id="IPR000209">
    <property type="entry name" value="Peptidase_S8/S53_dom"/>
</dbReference>
<dbReference type="EMBL" id="QZCH01000017">
    <property type="protein sequence ID" value="RJG42476.1"/>
    <property type="molecule type" value="Genomic_DNA"/>
</dbReference>
<feature type="coiled-coil region" evidence="6">
    <location>
        <begin position="715"/>
        <end position="753"/>
    </location>
</feature>
<dbReference type="GO" id="GO:0004252">
    <property type="term" value="F:serine-type endopeptidase activity"/>
    <property type="evidence" value="ECO:0007669"/>
    <property type="project" value="UniProtKB-UniRule"/>
</dbReference>
<organism evidence="9 10">
    <name type="scientific">Motilimonas pumila</name>
    <dbReference type="NCBI Taxonomy" id="2303987"/>
    <lineage>
        <taxon>Bacteria</taxon>
        <taxon>Pseudomonadati</taxon>
        <taxon>Pseudomonadota</taxon>
        <taxon>Gammaproteobacteria</taxon>
        <taxon>Alteromonadales</taxon>
        <taxon>Alteromonadales genera incertae sedis</taxon>
        <taxon>Motilimonas</taxon>
    </lineage>
</organism>
<feature type="active site" description="Charge relay system" evidence="5">
    <location>
        <position position="353"/>
    </location>
</feature>
<dbReference type="Pfam" id="PF00082">
    <property type="entry name" value="Peptidase_S8"/>
    <property type="match status" value="1"/>
</dbReference>
<reference evidence="9 10" key="1">
    <citation type="submission" date="2018-09" db="EMBL/GenBank/DDBJ databases">
        <authorList>
            <person name="Wang F."/>
        </authorList>
    </citation>
    <scope>NUCLEOTIDE SEQUENCE [LARGE SCALE GENOMIC DNA]</scope>
    <source>
        <strain evidence="9 10">PLHSC7-2</strain>
    </source>
</reference>
<feature type="compositionally biased region" description="Low complexity" evidence="7">
    <location>
        <begin position="1"/>
        <end position="18"/>
    </location>
</feature>
<protein>
    <recommendedName>
        <fullName evidence="8">Peptidase S8/S53 domain-containing protein</fullName>
    </recommendedName>
</protein>
<dbReference type="PANTHER" id="PTHR43806">
    <property type="entry name" value="PEPTIDASE S8"/>
    <property type="match status" value="1"/>
</dbReference>
<dbReference type="Proteomes" id="UP000283255">
    <property type="component" value="Unassembled WGS sequence"/>
</dbReference>
<dbReference type="CDD" id="cd00306">
    <property type="entry name" value="Peptidases_S8_S53"/>
    <property type="match status" value="1"/>
</dbReference>
<dbReference type="InterPro" id="IPR050131">
    <property type="entry name" value="Peptidase_S8_subtilisin-like"/>
</dbReference>
<name>A0A418YD87_9GAMM</name>
<dbReference type="RefSeq" id="WP_119911298.1">
    <property type="nucleotide sequence ID" value="NZ_QZCH01000017.1"/>
</dbReference>
<keyword evidence="6" id="KW-0175">Coiled coil</keyword>
<proteinExistence type="inferred from homology"/>
<reference evidence="9 10" key="2">
    <citation type="submission" date="2019-01" db="EMBL/GenBank/DDBJ databases">
        <title>Motilimonas pumilus sp. nov., isolated from the gut of sea cucumber (Apostichopus japonicus).</title>
        <authorList>
            <person name="Wang F.-Q."/>
            <person name="Ren L.-H."/>
            <person name="Lin Y.-W."/>
            <person name="Sun G.-H."/>
            <person name="Du Z.-J."/>
            <person name="Zhao J.-X."/>
            <person name="Liu X.-J."/>
            <person name="Liu L.-J."/>
        </authorList>
    </citation>
    <scope>NUCLEOTIDE SEQUENCE [LARGE SCALE GENOMIC DNA]</scope>
    <source>
        <strain evidence="9 10">PLHSC7-2</strain>
    </source>
</reference>
<evidence type="ECO:0000259" key="8">
    <source>
        <dbReference type="Pfam" id="PF00082"/>
    </source>
</evidence>
<keyword evidence="3 5" id="KW-0378">Hydrolase</keyword>
<keyword evidence="4 5" id="KW-0720">Serine protease</keyword>
<evidence type="ECO:0000256" key="4">
    <source>
        <dbReference type="ARBA" id="ARBA00022825"/>
    </source>
</evidence>
<dbReference type="AlphaFoldDB" id="A0A418YD87"/>
<evidence type="ECO:0000256" key="6">
    <source>
        <dbReference type="SAM" id="Coils"/>
    </source>
</evidence>
<dbReference type="InterPro" id="IPR036852">
    <property type="entry name" value="Peptidase_S8/S53_dom_sf"/>
</dbReference>
<feature type="active site" description="Charge relay system" evidence="5">
    <location>
        <position position="307"/>
    </location>
</feature>
<dbReference type="SUPFAM" id="SSF52743">
    <property type="entry name" value="Subtilisin-like"/>
    <property type="match status" value="1"/>
</dbReference>
<keyword evidence="10" id="KW-1185">Reference proteome</keyword>
<evidence type="ECO:0000256" key="3">
    <source>
        <dbReference type="ARBA" id="ARBA00022801"/>
    </source>
</evidence>
<dbReference type="Gene3D" id="1.20.120.20">
    <property type="entry name" value="Apolipoprotein"/>
    <property type="match status" value="1"/>
</dbReference>
<evidence type="ECO:0000256" key="2">
    <source>
        <dbReference type="ARBA" id="ARBA00022670"/>
    </source>
</evidence>
<feature type="active site" description="Charge relay system" evidence="5">
    <location>
        <position position="548"/>
    </location>
</feature>
<evidence type="ECO:0000256" key="5">
    <source>
        <dbReference type="PROSITE-ProRule" id="PRU01240"/>
    </source>
</evidence>
<gene>
    <name evidence="9" type="ORF">D1Z90_13470</name>
</gene>
<sequence>MTTHNTTTSRSRTGTTTTLHRRTPSVIHRANMAEITPNLRLSEPVNRINPAVINAAKRQKLMLKALKFVKANSQRIDHMQGELLLKKKQQSWQQRLTEQESPTTKKKHQRVAALCAQAKADLDLLRKSHAKKMTRQKALLKQVLTASMPWPKYSEDKLSRRRYKQQQPLTFIVDLAVEYNIKQACKIISDRLKIKLSYKVQSLPYIAPLLLRVKKQSCFVLTLAVPKQHFLSQRFIIANALKKRIKCLSVQPSESLAPQSLLDQMTDLPPADTDWALRSMGVFNAWQQPLQNGGLALGEGCIIGHLDTGWYPHPEYDQTQILFEQAYNAQTGLIGQDATMHEIRSDMFETETHGLATAAIMVSAPAEPGTTRVTEIPAGLSEPAGVNLQLSGVAPNAKILPVRCFDSVITTIASEGLVRGAEYLIEPDDADSPGKCHIISMSLGGFAHYKLREVLNAGVEKNIVAIAAAGQVFTSIGGPVLQPGSYPNVIGVAASNVRGEATYWSFSGDEIDFSAPGDDIWMADVRALQDDAGNTTVEPMIAYSKGTSYSCAYTAGICALWRAFFQTQLQQDLYSDIPVSHIFRQHVINTVQTPINWDNQRHGSGIINAERLLATPLPLPETIITEHDDSRFNPVTGLSSFFELSETLAAELAAGGQDMMFEAGVLLSEFAQSAQDAASVILLTSAQAMADAAEDISQSSQELLQDVYGLINDTNEVIQEQAQTISEDLEDITEQAFDAAEQAKEEVEDAIEEGVDSAMEMAENVAEQSSETADAIFDEMSSWFGA</sequence>
<keyword evidence="2 5" id="KW-0645">Protease</keyword>
<dbReference type="GO" id="GO:0006508">
    <property type="term" value="P:proteolysis"/>
    <property type="evidence" value="ECO:0007669"/>
    <property type="project" value="UniProtKB-KW"/>
</dbReference>
<dbReference type="Gene3D" id="3.40.50.200">
    <property type="entry name" value="Peptidase S8/S53 domain"/>
    <property type="match status" value="1"/>
</dbReference>
<comment type="caution">
    <text evidence="9">The sequence shown here is derived from an EMBL/GenBank/DDBJ whole genome shotgun (WGS) entry which is preliminary data.</text>
</comment>
<feature type="domain" description="Peptidase S8/S53" evidence="8">
    <location>
        <begin position="298"/>
        <end position="591"/>
    </location>
</feature>
<feature type="region of interest" description="Disordered" evidence="7">
    <location>
        <begin position="1"/>
        <end position="20"/>
    </location>
</feature>
<evidence type="ECO:0000256" key="1">
    <source>
        <dbReference type="ARBA" id="ARBA00011073"/>
    </source>
</evidence>
<accession>A0A418YD87</accession>
<comment type="similarity">
    <text evidence="1 5">Belongs to the peptidase S8 family.</text>
</comment>
<dbReference type="OrthoDB" id="5405281at2"/>
<dbReference type="PROSITE" id="PS51892">
    <property type="entry name" value="SUBTILASE"/>
    <property type="match status" value="1"/>
</dbReference>
<evidence type="ECO:0000256" key="7">
    <source>
        <dbReference type="SAM" id="MobiDB-lite"/>
    </source>
</evidence>
<evidence type="ECO:0000313" key="9">
    <source>
        <dbReference type="EMBL" id="RJG42476.1"/>
    </source>
</evidence>
<evidence type="ECO:0000313" key="10">
    <source>
        <dbReference type="Proteomes" id="UP000283255"/>
    </source>
</evidence>
<dbReference type="PANTHER" id="PTHR43806:SF11">
    <property type="entry name" value="CEREVISIN-RELATED"/>
    <property type="match status" value="1"/>
</dbReference>